<evidence type="ECO:0000259" key="1">
    <source>
        <dbReference type="PROSITE" id="PS50821"/>
    </source>
</evidence>
<dbReference type="GO" id="GO:0003723">
    <property type="term" value="F:RNA binding"/>
    <property type="evidence" value="ECO:0007669"/>
    <property type="project" value="InterPro"/>
</dbReference>
<dbReference type="AlphaFoldDB" id="A0A9N9SSP7"/>
<dbReference type="Pfam" id="PF02170">
    <property type="entry name" value="PAZ"/>
    <property type="match status" value="1"/>
</dbReference>
<dbReference type="SMART" id="SM00949">
    <property type="entry name" value="PAZ"/>
    <property type="match status" value="1"/>
</dbReference>
<dbReference type="EMBL" id="OU898285">
    <property type="protein sequence ID" value="CAG9828641.1"/>
    <property type="molecule type" value="Genomic_DNA"/>
</dbReference>
<organism evidence="2 3">
    <name type="scientific">Diabrotica balteata</name>
    <name type="common">Banded cucumber beetle</name>
    <dbReference type="NCBI Taxonomy" id="107213"/>
    <lineage>
        <taxon>Eukaryota</taxon>
        <taxon>Metazoa</taxon>
        <taxon>Ecdysozoa</taxon>
        <taxon>Arthropoda</taxon>
        <taxon>Hexapoda</taxon>
        <taxon>Insecta</taxon>
        <taxon>Pterygota</taxon>
        <taxon>Neoptera</taxon>
        <taxon>Endopterygota</taxon>
        <taxon>Coleoptera</taxon>
        <taxon>Polyphaga</taxon>
        <taxon>Cucujiformia</taxon>
        <taxon>Chrysomeloidea</taxon>
        <taxon>Chrysomelidae</taxon>
        <taxon>Galerucinae</taxon>
        <taxon>Diabroticina</taxon>
        <taxon>Diabroticites</taxon>
        <taxon>Diabrotica</taxon>
    </lineage>
</organism>
<dbReference type="Gene3D" id="2.170.260.10">
    <property type="entry name" value="paz domain"/>
    <property type="match status" value="1"/>
</dbReference>
<evidence type="ECO:0000313" key="3">
    <source>
        <dbReference type="Proteomes" id="UP001153709"/>
    </source>
</evidence>
<keyword evidence="3" id="KW-1185">Reference proteome</keyword>
<proteinExistence type="predicted"/>
<accession>A0A9N9SSP7</accession>
<dbReference type="OrthoDB" id="445936at2759"/>
<sequence>MRKLQEFCKRFLRCPEAVAEFRKLQLTLLQRDYYDPKSQINIQEHKLSLWPGYFTSIQQHENQVMMNIELAFKVLREDTCYNMFLEIRCPEPRNEFLIKIIGSSVLTFYNNRTYRIDDIDFSQNADSTLTLVDGSQIIYAQYYADKYKTHIRERRQPLLNCGNSQLAISDHTRVGPVDRMRKLQDFCKRFLRCPEAVAELRKLQLTLLQRDYYDPKSQINIHEHKLPLWPGYFTSIQQHENQVMMNIELAFKVLREDTCYNMFLEIRGPEPRKEFLSKIIGSSVLTFYNNRT</sequence>
<protein>
    <recommendedName>
        <fullName evidence="1">PAZ domain-containing protein</fullName>
    </recommendedName>
</protein>
<feature type="domain" description="PAZ" evidence="1">
    <location>
        <begin position="79"/>
        <end position="170"/>
    </location>
</feature>
<dbReference type="PANTHER" id="PTHR22891">
    <property type="entry name" value="EUKARYOTIC TRANSLATION INITIATION FACTOR 2C"/>
    <property type="match status" value="1"/>
</dbReference>
<dbReference type="PROSITE" id="PS50821">
    <property type="entry name" value="PAZ"/>
    <property type="match status" value="1"/>
</dbReference>
<evidence type="ECO:0000313" key="2">
    <source>
        <dbReference type="EMBL" id="CAG9828641.1"/>
    </source>
</evidence>
<dbReference type="InterPro" id="IPR003100">
    <property type="entry name" value="PAZ_dom"/>
</dbReference>
<gene>
    <name evidence="2" type="ORF">DIABBA_LOCUS2546</name>
</gene>
<dbReference type="SUPFAM" id="SSF101690">
    <property type="entry name" value="PAZ domain"/>
    <property type="match status" value="2"/>
</dbReference>
<name>A0A9N9SSP7_DIABA</name>
<reference evidence="2" key="1">
    <citation type="submission" date="2022-01" db="EMBL/GenBank/DDBJ databases">
        <authorList>
            <person name="King R."/>
        </authorList>
    </citation>
    <scope>NUCLEOTIDE SEQUENCE</scope>
</reference>
<dbReference type="Proteomes" id="UP001153709">
    <property type="component" value="Chromosome 10"/>
</dbReference>
<dbReference type="InterPro" id="IPR036085">
    <property type="entry name" value="PAZ_dom_sf"/>
</dbReference>